<evidence type="ECO:0000256" key="1">
    <source>
        <dbReference type="ARBA" id="ARBA00022676"/>
    </source>
</evidence>
<keyword evidence="1" id="KW-0328">Glycosyltransferase</keyword>
<dbReference type="PANTHER" id="PTHR11927">
    <property type="entry name" value="GALACTOSIDE 2-L-FUCOSYLTRANSFERASE"/>
    <property type="match status" value="1"/>
</dbReference>
<accession>A0ABW4ZJM7</accession>
<comment type="caution">
    <text evidence="3">The sequence shown here is derived from an EMBL/GenBank/DDBJ whole genome shotgun (WGS) entry which is preliminary data.</text>
</comment>
<evidence type="ECO:0000313" key="3">
    <source>
        <dbReference type="EMBL" id="MFD2161737.1"/>
    </source>
</evidence>
<dbReference type="EMBL" id="JBHUHZ010000001">
    <property type="protein sequence ID" value="MFD2161737.1"/>
    <property type="molecule type" value="Genomic_DNA"/>
</dbReference>
<keyword evidence="2" id="KW-0808">Transferase</keyword>
<organism evidence="3 4">
    <name type="scientific">Paradesertivirga mongoliensis</name>
    <dbReference type="NCBI Taxonomy" id="2100740"/>
    <lineage>
        <taxon>Bacteria</taxon>
        <taxon>Pseudomonadati</taxon>
        <taxon>Bacteroidota</taxon>
        <taxon>Sphingobacteriia</taxon>
        <taxon>Sphingobacteriales</taxon>
        <taxon>Sphingobacteriaceae</taxon>
        <taxon>Paradesertivirga</taxon>
    </lineage>
</organism>
<reference evidence="4" key="1">
    <citation type="journal article" date="2019" name="Int. J. Syst. Evol. Microbiol.">
        <title>The Global Catalogue of Microorganisms (GCM) 10K type strain sequencing project: providing services to taxonomists for standard genome sequencing and annotation.</title>
        <authorList>
            <consortium name="The Broad Institute Genomics Platform"/>
            <consortium name="The Broad Institute Genome Sequencing Center for Infectious Disease"/>
            <person name="Wu L."/>
            <person name="Ma J."/>
        </authorList>
    </citation>
    <scope>NUCLEOTIDE SEQUENCE [LARGE SCALE GENOMIC DNA]</scope>
    <source>
        <strain evidence="4">KCTC 42217</strain>
    </source>
</reference>
<dbReference type="Proteomes" id="UP001597387">
    <property type="component" value="Unassembled WGS sequence"/>
</dbReference>
<proteinExistence type="predicted"/>
<name>A0ABW4ZJM7_9SPHI</name>
<sequence>MKIVKILGGLGNQMFQYAFYLSLCQRFKNVKVDLSGFDQYQLHNGLELGNVFSTNLVQTSAWESSIYGREDGRFIVRKLRRFLGTKSSYQEEKQFFGFEPEIYEYEGSSYYWGYWQNFNYFIGIEPILRRHFVFNRPLSGRNAELLKQIHRMNAVSLHVRRGDYLQNELLGNVCDLSYIENALKTIKSIVLEPTFVIFSNDIAWCKENLRGEKCIYVDWNMGEDSYCDLQLMSSCNHNIIANSSFSWWGAWLNRNPEQIVISPRQWMNLPDLDYSGINMKHWITI</sequence>
<evidence type="ECO:0000313" key="4">
    <source>
        <dbReference type="Proteomes" id="UP001597387"/>
    </source>
</evidence>
<keyword evidence="4" id="KW-1185">Reference proteome</keyword>
<protein>
    <submittedName>
        <fullName evidence="3">Alpha-1,2-fucosyltransferase</fullName>
    </submittedName>
</protein>
<dbReference type="RefSeq" id="WP_255898657.1">
    <property type="nucleotide sequence ID" value="NZ_JAFMZO010000001.1"/>
</dbReference>
<dbReference type="CDD" id="cd11301">
    <property type="entry name" value="Fut1_Fut2_like"/>
    <property type="match status" value="1"/>
</dbReference>
<dbReference type="PANTHER" id="PTHR11927:SF9">
    <property type="entry name" value="L-FUCOSYLTRANSFERASE"/>
    <property type="match status" value="1"/>
</dbReference>
<gene>
    <name evidence="3" type="ORF">ACFSJU_04985</name>
</gene>
<evidence type="ECO:0000256" key="2">
    <source>
        <dbReference type="ARBA" id="ARBA00022679"/>
    </source>
</evidence>
<dbReference type="Pfam" id="PF01531">
    <property type="entry name" value="Glyco_transf_11"/>
    <property type="match status" value="1"/>
</dbReference>
<dbReference type="InterPro" id="IPR002516">
    <property type="entry name" value="Glyco_trans_11"/>
</dbReference>